<protein>
    <recommendedName>
        <fullName evidence="2">Copper-binding protein MbnP-like domain-containing protein</fullName>
    </recommendedName>
</protein>
<dbReference type="EMBL" id="PSNW01000007">
    <property type="protein sequence ID" value="PPE73386.1"/>
    <property type="molecule type" value="Genomic_DNA"/>
</dbReference>
<dbReference type="Proteomes" id="UP000238220">
    <property type="component" value="Unassembled WGS sequence"/>
</dbReference>
<dbReference type="AlphaFoldDB" id="A0A2S5TEH1"/>
<dbReference type="InterPro" id="IPR046863">
    <property type="entry name" value="MbnP-like_dom"/>
</dbReference>
<evidence type="ECO:0000256" key="1">
    <source>
        <dbReference type="SAM" id="SignalP"/>
    </source>
</evidence>
<name>A0A2S5TEH1_9GAMM</name>
<reference evidence="3 4" key="1">
    <citation type="submission" date="2018-02" db="EMBL/GenBank/DDBJ databases">
        <title>Genome sequencing of Solimonas sp. HR-BB.</title>
        <authorList>
            <person name="Lee Y."/>
            <person name="Jeon C.O."/>
        </authorList>
    </citation>
    <scope>NUCLEOTIDE SEQUENCE [LARGE SCALE GENOMIC DNA]</scope>
    <source>
        <strain evidence="3 4">HR-BB</strain>
    </source>
</reference>
<feature type="signal peptide" evidence="1">
    <location>
        <begin position="1"/>
        <end position="21"/>
    </location>
</feature>
<evidence type="ECO:0000313" key="3">
    <source>
        <dbReference type="EMBL" id="PPE73386.1"/>
    </source>
</evidence>
<evidence type="ECO:0000259" key="2">
    <source>
        <dbReference type="Pfam" id="PF20243"/>
    </source>
</evidence>
<feature type="chain" id="PRO_5015696212" description="Copper-binding protein MbnP-like domain-containing protein" evidence="1">
    <location>
        <begin position="22"/>
        <end position="257"/>
    </location>
</feature>
<evidence type="ECO:0000313" key="4">
    <source>
        <dbReference type="Proteomes" id="UP000238220"/>
    </source>
</evidence>
<keyword evidence="1" id="KW-0732">Signal</keyword>
<accession>A0A2S5TEH1</accession>
<sequence length="257" mass="28037">MSRLILPILALALGLAGCTRAPELDVEIDISHVVGSEPLRLDDAIYRNAAGEDFSVSRLRYYLSLPRLRRADGSWFAPLHPAESAEAYHLVDEARADSRRLRIAGVPAGEYTGVEFLVGVDEARNHAGAQTGALDPARGMFWTWKSGYIFLVLEGKSPQSPAPGGRFSYHLGGGEPSLARRVYLPFGERPVRVEERLRPTVHLAVDVGALLSAVNPVRIAQLPEAMDPVSARPLADNAAAMFRVDHLHHEPRRRGGG</sequence>
<dbReference type="RefSeq" id="WP_104230982.1">
    <property type="nucleotide sequence ID" value="NZ_PSNW01000007.1"/>
</dbReference>
<proteinExistence type="predicted"/>
<gene>
    <name evidence="3" type="ORF">C3942_14055</name>
</gene>
<dbReference type="OrthoDB" id="64245at2"/>
<dbReference type="PROSITE" id="PS51257">
    <property type="entry name" value="PROKAR_LIPOPROTEIN"/>
    <property type="match status" value="1"/>
</dbReference>
<keyword evidence="4" id="KW-1185">Reference proteome</keyword>
<dbReference type="Pfam" id="PF20243">
    <property type="entry name" value="MbnP"/>
    <property type="match status" value="1"/>
</dbReference>
<organism evidence="3 4">
    <name type="scientific">Solimonas fluminis</name>
    <dbReference type="NCBI Taxonomy" id="2086571"/>
    <lineage>
        <taxon>Bacteria</taxon>
        <taxon>Pseudomonadati</taxon>
        <taxon>Pseudomonadota</taxon>
        <taxon>Gammaproteobacteria</taxon>
        <taxon>Nevskiales</taxon>
        <taxon>Nevskiaceae</taxon>
        <taxon>Solimonas</taxon>
    </lineage>
</organism>
<comment type="caution">
    <text evidence="3">The sequence shown here is derived from an EMBL/GenBank/DDBJ whole genome shotgun (WGS) entry which is preliminary data.</text>
</comment>
<feature type="domain" description="Copper-binding protein MbnP-like" evidence="2">
    <location>
        <begin position="25"/>
        <end position="226"/>
    </location>
</feature>